<dbReference type="PANTHER" id="PTHR35525">
    <property type="entry name" value="BLL6575 PROTEIN"/>
    <property type="match status" value="1"/>
</dbReference>
<protein>
    <submittedName>
        <fullName evidence="2">CGNR zinc finger domain-containing protein</fullName>
    </submittedName>
</protein>
<evidence type="ECO:0000313" key="3">
    <source>
        <dbReference type="Proteomes" id="UP000199361"/>
    </source>
</evidence>
<dbReference type="RefSeq" id="WP_091079103.1">
    <property type="nucleotide sequence ID" value="NZ_FOHX01000003.1"/>
</dbReference>
<keyword evidence="3" id="KW-1185">Reference proteome</keyword>
<feature type="domain" description="Zinc finger CGNR" evidence="1">
    <location>
        <begin position="137"/>
        <end position="179"/>
    </location>
</feature>
<proteinExistence type="predicted"/>
<dbReference type="InterPro" id="IPR010852">
    <property type="entry name" value="ABATE"/>
</dbReference>
<evidence type="ECO:0000313" key="2">
    <source>
        <dbReference type="EMBL" id="SET44530.1"/>
    </source>
</evidence>
<dbReference type="SUPFAM" id="SSF160904">
    <property type="entry name" value="Jann2411-like"/>
    <property type="match status" value="1"/>
</dbReference>
<name>A0A1I0EH24_9ACTN</name>
<dbReference type="Proteomes" id="UP000199361">
    <property type="component" value="Unassembled WGS sequence"/>
</dbReference>
<reference evidence="2 3" key="1">
    <citation type="submission" date="2016-10" db="EMBL/GenBank/DDBJ databases">
        <authorList>
            <person name="de Groot N.N."/>
        </authorList>
    </citation>
    <scope>NUCLEOTIDE SEQUENCE [LARGE SCALE GENOMIC DNA]</scope>
    <source>
        <strain evidence="2 3">CGMCC 4.5598</strain>
    </source>
</reference>
<dbReference type="OrthoDB" id="123307at2"/>
<dbReference type="STRING" id="568860.SAMN05421811_10351"/>
<organism evidence="2 3">
    <name type="scientific">Nonomuraea wenchangensis</name>
    <dbReference type="NCBI Taxonomy" id="568860"/>
    <lineage>
        <taxon>Bacteria</taxon>
        <taxon>Bacillati</taxon>
        <taxon>Actinomycetota</taxon>
        <taxon>Actinomycetes</taxon>
        <taxon>Streptosporangiales</taxon>
        <taxon>Streptosporangiaceae</taxon>
        <taxon>Nonomuraea</taxon>
    </lineage>
</organism>
<dbReference type="PANTHER" id="PTHR35525:SF3">
    <property type="entry name" value="BLL6575 PROTEIN"/>
    <property type="match status" value="1"/>
</dbReference>
<sequence>MRQFAETGLVAIDLANTWDEWLDAPERLPDVAALGRFCHELGEPAGAPTDADLGAVRRVRTRLRDVLAHDTPELRTHALARWSAELPIAATVEDHDGTPRLRLTADPERGRAPLAARLAVRAVADLLDLASSGDWDRLRLCAARPCRDAFVDRSRPGRRQFCSTRCANRAHAAASRARHRG</sequence>
<dbReference type="InterPro" id="IPR023286">
    <property type="entry name" value="ABATE_dom_sf"/>
</dbReference>
<gene>
    <name evidence="2" type="ORF">SAMN05421811_10351</name>
</gene>
<accession>A0A1I0EH24</accession>
<evidence type="ECO:0000259" key="1">
    <source>
        <dbReference type="Pfam" id="PF11706"/>
    </source>
</evidence>
<dbReference type="EMBL" id="FOHX01000003">
    <property type="protein sequence ID" value="SET44530.1"/>
    <property type="molecule type" value="Genomic_DNA"/>
</dbReference>
<dbReference type="Gene3D" id="1.10.3300.10">
    <property type="entry name" value="Jann2411-like domain"/>
    <property type="match status" value="1"/>
</dbReference>
<dbReference type="Pfam" id="PF11706">
    <property type="entry name" value="zf-CGNR"/>
    <property type="match status" value="1"/>
</dbReference>
<dbReference type="AlphaFoldDB" id="A0A1I0EH24"/>
<dbReference type="InterPro" id="IPR021005">
    <property type="entry name" value="Znf_CGNR"/>
</dbReference>